<dbReference type="Pfam" id="PF10442">
    <property type="entry name" value="FIST_C"/>
    <property type="match status" value="1"/>
</dbReference>
<reference evidence="4" key="1">
    <citation type="submission" date="2018-05" db="EMBL/GenBank/DDBJ databases">
        <title>Reclassification of Methylarcula marina and Methylarcula terricola as Paracoccus methylarcula sp.nov., comb.nov. and Paracoccus terricola comb.nov.</title>
        <authorList>
            <person name="Shmareva M.N."/>
            <person name="Doronina N.V."/>
            <person name="Vasilenko O.V."/>
            <person name="Tarlachkov S.V."/>
            <person name="Trotsenko Y.A."/>
        </authorList>
    </citation>
    <scope>NUCLEOTIDE SEQUENCE [LARGE SCALE GENOMIC DNA]</scope>
    <source>
        <strain evidence="4">VKM B-2159</strain>
    </source>
</reference>
<evidence type="ECO:0000313" key="4">
    <source>
        <dbReference type="EMBL" id="RNF33287.1"/>
    </source>
</evidence>
<dbReference type="RefSeq" id="WP_106692656.1">
    <property type="nucleotide sequence ID" value="NZ_PXNQ02000012.1"/>
</dbReference>
<dbReference type="SMART" id="SM00897">
    <property type="entry name" value="FIST"/>
    <property type="match status" value="1"/>
</dbReference>
<evidence type="ECO:0000259" key="2">
    <source>
        <dbReference type="SMART" id="SM00897"/>
    </source>
</evidence>
<dbReference type="OrthoDB" id="9807948at2"/>
<name>A0A422QTB1_9RHOB</name>
<dbReference type="PANTHER" id="PTHR40252:SF2">
    <property type="entry name" value="BLR0328 PROTEIN"/>
    <property type="match status" value="1"/>
</dbReference>
<dbReference type="InterPro" id="IPR019494">
    <property type="entry name" value="FIST_C"/>
</dbReference>
<evidence type="ECO:0000256" key="1">
    <source>
        <dbReference type="SAM" id="MobiDB-lite"/>
    </source>
</evidence>
<evidence type="ECO:0000313" key="5">
    <source>
        <dbReference type="Proteomes" id="UP000238137"/>
    </source>
</evidence>
<dbReference type="PANTHER" id="PTHR40252">
    <property type="entry name" value="BLR0328 PROTEIN"/>
    <property type="match status" value="1"/>
</dbReference>
<feature type="domain" description="FIST" evidence="2">
    <location>
        <begin position="42"/>
        <end position="242"/>
    </location>
</feature>
<sequence>MPEEIRNPLGKGAEHGGTPRRASAACDGADPVAELAAGIGPGPFALIIILAAISADLPAILRRAREAWPRTGIAGCTTAGEICEGGYADGHIVAIAFPVSDFAAETVVIDPVDAIDSRLVVSQLQQARRNLLKQHEDFPHELAVLMVDGLSGREEQLIASLAGGLGPVPTVGGSAGDNRKFNATHVFAQEAIHDRAAVLCLLRSKMRFKIFSFDGTRPSRTQMVVTRADTARRAILSINDEPAAQEYARLLNVPAGHLGPEIFATRPVLVRAGGRHHVRSIRKVAPDGSLIFFGAVAEGMVLTLSEECDIAAHLDEAMQELCGGRAPGMILGFDCIFRRIAGEGMQQVARINRILDRHRVAGFSTYGEQINSMHVNQTFTGVAFYDAKDGI</sequence>
<organism evidence="4 5">
    <name type="scientific">Paracoccus methylarcula</name>
    <dbReference type="NCBI Taxonomy" id="72022"/>
    <lineage>
        <taxon>Bacteria</taxon>
        <taxon>Pseudomonadati</taxon>
        <taxon>Pseudomonadota</taxon>
        <taxon>Alphaproteobacteria</taxon>
        <taxon>Rhodobacterales</taxon>
        <taxon>Paracoccaceae</taxon>
        <taxon>Paracoccus</taxon>
    </lineage>
</organism>
<gene>
    <name evidence="4" type="ORF">A7A09_017865</name>
</gene>
<dbReference type="SMART" id="SM01204">
    <property type="entry name" value="FIST_C"/>
    <property type="match status" value="1"/>
</dbReference>
<dbReference type="AlphaFoldDB" id="A0A422QTB1"/>
<feature type="domain" description="FIST C-domain" evidence="3">
    <location>
        <begin position="243"/>
        <end position="372"/>
    </location>
</feature>
<protein>
    <submittedName>
        <fullName evidence="4">GfdT protein</fullName>
    </submittedName>
</protein>
<evidence type="ECO:0000259" key="3">
    <source>
        <dbReference type="SMART" id="SM01204"/>
    </source>
</evidence>
<feature type="region of interest" description="Disordered" evidence="1">
    <location>
        <begin position="1"/>
        <end position="25"/>
    </location>
</feature>
<proteinExistence type="predicted"/>
<accession>A0A422QTB1</accession>
<comment type="caution">
    <text evidence="4">The sequence shown here is derived from an EMBL/GenBank/DDBJ whole genome shotgun (WGS) entry which is preliminary data.</text>
</comment>
<dbReference type="Proteomes" id="UP000238137">
    <property type="component" value="Unassembled WGS sequence"/>
</dbReference>
<keyword evidence="5" id="KW-1185">Reference proteome</keyword>
<dbReference type="EMBL" id="PXNQ02000012">
    <property type="protein sequence ID" value="RNF33287.1"/>
    <property type="molecule type" value="Genomic_DNA"/>
</dbReference>
<dbReference type="Pfam" id="PF08495">
    <property type="entry name" value="FIST"/>
    <property type="match status" value="1"/>
</dbReference>
<dbReference type="InterPro" id="IPR013702">
    <property type="entry name" value="FIST_domain_N"/>
</dbReference>